<organism evidence="1 2">
    <name type="scientific">Streblomastix strix</name>
    <dbReference type="NCBI Taxonomy" id="222440"/>
    <lineage>
        <taxon>Eukaryota</taxon>
        <taxon>Metamonada</taxon>
        <taxon>Preaxostyla</taxon>
        <taxon>Oxymonadida</taxon>
        <taxon>Streblomastigidae</taxon>
        <taxon>Streblomastix</taxon>
    </lineage>
</organism>
<gene>
    <name evidence="1" type="ORF">EZS28_000247</name>
</gene>
<dbReference type="EMBL" id="SNRW01000018">
    <property type="protein sequence ID" value="KAA6404227.1"/>
    <property type="molecule type" value="Genomic_DNA"/>
</dbReference>
<dbReference type="AlphaFoldDB" id="A0A5J4XAK1"/>
<evidence type="ECO:0000313" key="2">
    <source>
        <dbReference type="Proteomes" id="UP000324800"/>
    </source>
</evidence>
<accession>A0A5J4XAK1</accession>
<sequence length="265" mass="30027">MQQAVERIRLFAAMGYCCVQKEYYVYETTLNVYSTMFNNALISFIQTMERALTKYQQSKKSGTKIISSQDENQINIISNVFFSFGCLLKKSDNAKLLDNLNQHLMMILSLLHANCKCPFNIAFPPVSISNIVAGSFFVLSQNFALDLLYVLIHDSEQITLQVISNSKLIGEIMKIALGKGGSGKDNDNVTSTDVEILSALLWKFHEQNDKEEGKQLSNEILEQVEFDGMAEECDVLLYHTDIRQSVGVVDRAFKLWNRLSLRVIP</sequence>
<reference evidence="1 2" key="1">
    <citation type="submission" date="2019-03" db="EMBL/GenBank/DDBJ databases">
        <title>Single cell metagenomics reveals metabolic interactions within the superorganism composed of flagellate Streblomastix strix and complex community of Bacteroidetes bacteria on its surface.</title>
        <authorList>
            <person name="Treitli S.C."/>
            <person name="Kolisko M."/>
            <person name="Husnik F."/>
            <person name="Keeling P."/>
            <person name="Hampl V."/>
        </authorList>
    </citation>
    <scope>NUCLEOTIDE SEQUENCE [LARGE SCALE GENOMIC DNA]</scope>
    <source>
        <strain evidence="1">ST1C</strain>
    </source>
</reference>
<comment type="caution">
    <text evidence="1">The sequence shown here is derived from an EMBL/GenBank/DDBJ whole genome shotgun (WGS) entry which is preliminary data.</text>
</comment>
<name>A0A5J4XAK1_9EUKA</name>
<protein>
    <submittedName>
        <fullName evidence="1">Uncharacterized protein</fullName>
    </submittedName>
</protein>
<dbReference type="Proteomes" id="UP000324800">
    <property type="component" value="Unassembled WGS sequence"/>
</dbReference>
<evidence type="ECO:0000313" key="1">
    <source>
        <dbReference type="EMBL" id="KAA6404227.1"/>
    </source>
</evidence>
<proteinExistence type="predicted"/>